<keyword evidence="6" id="KW-0493">Microtubule</keyword>
<keyword evidence="14" id="KW-1185">Reference proteome</keyword>
<dbReference type="Proteomes" id="UP000327468">
    <property type="component" value="Chromosome 3"/>
</dbReference>
<name>A0A5N5PR15_PANHP</name>
<keyword evidence="9" id="KW-0206">Cytoskeleton</keyword>
<keyword evidence="8" id="KW-0238">DNA-binding</keyword>
<comment type="subcellular location">
    <subcellularLocation>
        <location evidence="2">Cytoplasm</location>
        <location evidence="2">Cytoskeleton</location>
        <location evidence="2">Spindle</location>
    </subcellularLocation>
    <subcellularLocation>
        <location evidence="1">Nucleus</location>
    </subcellularLocation>
</comment>
<evidence type="ECO:0000313" key="13">
    <source>
        <dbReference type="EMBL" id="KAB5582154.1"/>
    </source>
</evidence>
<evidence type="ECO:0000256" key="8">
    <source>
        <dbReference type="ARBA" id="ARBA00023125"/>
    </source>
</evidence>
<evidence type="ECO:0000256" key="10">
    <source>
        <dbReference type="ARBA" id="ARBA00023242"/>
    </source>
</evidence>
<evidence type="ECO:0000313" key="14">
    <source>
        <dbReference type="Proteomes" id="UP000327468"/>
    </source>
</evidence>
<evidence type="ECO:0000256" key="9">
    <source>
        <dbReference type="ARBA" id="ARBA00023212"/>
    </source>
</evidence>
<dbReference type="EMBL" id="VFJC01000004">
    <property type="protein sequence ID" value="KAB5582154.1"/>
    <property type="molecule type" value="Genomic_DNA"/>
</dbReference>
<evidence type="ECO:0000256" key="3">
    <source>
        <dbReference type="ARBA" id="ARBA00009702"/>
    </source>
</evidence>
<comment type="caution">
    <text evidence="13">The sequence shown here is derived from an EMBL/GenBank/DDBJ whole genome shotgun (WGS) entry which is preliminary data.</text>
</comment>
<dbReference type="AlphaFoldDB" id="A0A5N5PR15"/>
<dbReference type="GO" id="GO:0005730">
    <property type="term" value="C:nucleolus"/>
    <property type="evidence" value="ECO:0007669"/>
    <property type="project" value="TreeGrafter"/>
</dbReference>
<dbReference type="GO" id="GO:0072686">
    <property type="term" value="C:mitotic spindle"/>
    <property type="evidence" value="ECO:0007669"/>
    <property type="project" value="TreeGrafter"/>
</dbReference>
<keyword evidence="10" id="KW-0539">Nucleus</keyword>
<keyword evidence="7" id="KW-0498">Mitosis</keyword>
<dbReference type="GO" id="GO:0005874">
    <property type="term" value="C:microtubule"/>
    <property type="evidence" value="ECO:0007669"/>
    <property type="project" value="UniProtKB-KW"/>
</dbReference>
<feature type="compositionally biased region" description="Basic and acidic residues" evidence="12">
    <location>
        <begin position="69"/>
        <end position="84"/>
    </location>
</feature>
<evidence type="ECO:0000256" key="5">
    <source>
        <dbReference type="ARBA" id="ARBA00022618"/>
    </source>
</evidence>
<evidence type="ECO:0000256" key="6">
    <source>
        <dbReference type="ARBA" id="ARBA00022701"/>
    </source>
</evidence>
<dbReference type="InterPro" id="IPR026756">
    <property type="entry name" value="NuSAP"/>
</dbReference>
<keyword evidence="5" id="KW-0132">Cell division</keyword>
<evidence type="ECO:0000256" key="12">
    <source>
        <dbReference type="SAM" id="MobiDB-lite"/>
    </source>
</evidence>
<evidence type="ECO:0000256" key="2">
    <source>
        <dbReference type="ARBA" id="ARBA00004186"/>
    </source>
</evidence>
<dbReference type="GO" id="GO:0000281">
    <property type="term" value="P:mitotic cytokinesis"/>
    <property type="evidence" value="ECO:0007669"/>
    <property type="project" value="InterPro"/>
</dbReference>
<evidence type="ECO:0000256" key="11">
    <source>
        <dbReference type="ARBA" id="ARBA00023306"/>
    </source>
</evidence>
<reference evidence="13 14" key="1">
    <citation type="submission" date="2019-06" db="EMBL/GenBank/DDBJ databases">
        <title>A chromosome-scale genome assembly of the striped catfish, Pangasianodon hypophthalmus.</title>
        <authorList>
            <person name="Wen M."/>
            <person name="Zahm M."/>
            <person name="Roques C."/>
            <person name="Cabau C."/>
            <person name="Klopp C."/>
            <person name="Donnadieu C."/>
            <person name="Jouanno E."/>
            <person name="Avarre J.-C."/>
            <person name="Campet M."/>
            <person name="Ha T.T.T."/>
            <person name="Dugue R."/>
            <person name="Lampietro C."/>
            <person name="Louis A."/>
            <person name="Herpin A."/>
            <person name="Echchiki A."/>
            <person name="Berthelot C."/>
            <person name="Parey E."/>
            <person name="Roest-Crollius H."/>
            <person name="Braasch I."/>
            <person name="Postlethwait J."/>
            <person name="Bobe J."/>
            <person name="Montfort J."/>
            <person name="Bouchez O."/>
            <person name="Begum T."/>
            <person name="Schartl M."/>
            <person name="Guiguen Y."/>
        </authorList>
    </citation>
    <scope>NUCLEOTIDE SEQUENCE [LARGE SCALE GENOMIC DNA]</scope>
    <source>
        <strain evidence="13 14">Indonesia</strain>
        <tissue evidence="13">Blood</tissue>
    </source>
</reference>
<organism evidence="13 14">
    <name type="scientific">Pangasianodon hypophthalmus</name>
    <name type="common">Striped catfish</name>
    <name type="synonym">Helicophagus hypophthalmus</name>
    <dbReference type="NCBI Taxonomy" id="310915"/>
    <lineage>
        <taxon>Eukaryota</taxon>
        <taxon>Metazoa</taxon>
        <taxon>Chordata</taxon>
        <taxon>Craniata</taxon>
        <taxon>Vertebrata</taxon>
        <taxon>Euteleostomi</taxon>
        <taxon>Actinopterygii</taxon>
        <taxon>Neopterygii</taxon>
        <taxon>Teleostei</taxon>
        <taxon>Ostariophysi</taxon>
        <taxon>Siluriformes</taxon>
        <taxon>Pangasiidae</taxon>
        <taxon>Pangasianodon</taxon>
    </lineage>
</organism>
<dbReference type="PANTHER" id="PTHR15874">
    <property type="entry name" value="NUCLEOLAR AND SPINDLE-ASSOCIATED PROTEIN 1"/>
    <property type="match status" value="1"/>
</dbReference>
<accession>A0A5N5PR15</accession>
<comment type="similarity">
    <text evidence="3">Belongs to the NUSAP family.</text>
</comment>
<sequence>MDLDSMKYADLQQLAKSVGLKANVKADKLLKALKRYFEQKESSENDDAKSPGEEEDGDKRSSKRRKVSSAKDTETPAPEKKPESADDDAVAEESDKGVCEARQVSVYITVKG</sequence>
<dbReference type="GO" id="GO:0008017">
    <property type="term" value="F:microtubule binding"/>
    <property type="evidence" value="ECO:0007669"/>
    <property type="project" value="TreeGrafter"/>
</dbReference>
<feature type="region of interest" description="Disordered" evidence="12">
    <location>
        <begin position="38"/>
        <end position="97"/>
    </location>
</feature>
<dbReference type="GO" id="GO:0007076">
    <property type="term" value="P:mitotic chromosome condensation"/>
    <property type="evidence" value="ECO:0007669"/>
    <property type="project" value="TreeGrafter"/>
</dbReference>
<evidence type="ECO:0000256" key="4">
    <source>
        <dbReference type="ARBA" id="ARBA00022490"/>
    </source>
</evidence>
<keyword evidence="11" id="KW-0131">Cell cycle</keyword>
<feature type="compositionally biased region" description="Basic and acidic residues" evidence="12">
    <location>
        <begin position="38"/>
        <end position="60"/>
    </location>
</feature>
<protein>
    <submittedName>
        <fullName evidence="13">Uncharacterized protein</fullName>
    </submittedName>
</protein>
<dbReference type="PANTHER" id="PTHR15874:SF1">
    <property type="entry name" value="NUCLEOLAR AND SPINDLE-ASSOCIATED PROTEIN 1"/>
    <property type="match status" value="1"/>
</dbReference>
<evidence type="ECO:0000256" key="7">
    <source>
        <dbReference type="ARBA" id="ARBA00022776"/>
    </source>
</evidence>
<proteinExistence type="inferred from homology"/>
<gene>
    <name evidence="13" type="ORF">PHYPO_G00183920</name>
</gene>
<evidence type="ECO:0000256" key="1">
    <source>
        <dbReference type="ARBA" id="ARBA00004123"/>
    </source>
</evidence>
<keyword evidence="4" id="KW-0963">Cytoplasm</keyword>
<dbReference type="GO" id="GO:0040001">
    <property type="term" value="P:establishment of mitotic spindle localization"/>
    <property type="evidence" value="ECO:0007669"/>
    <property type="project" value="InterPro"/>
</dbReference>
<dbReference type="GO" id="GO:0003677">
    <property type="term" value="F:DNA binding"/>
    <property type="evidence" value="ECO:0007669"/>
    <property type="project" value="UniProtKB-KW"/>
</dbReference>